<dbReference type="Gene3D" id="3.40.30.10">
    <property type="entry name" value="Glutaredoxin"/>
    <property type="match status" value="1"/>
</dbReference>
<feature type="compositionally biased region" description="Basic and acidic residues" evidence="1">
    <location>
        <begin position="215"/>
        <end position="232"/>
    </location>
</feature>
<dbReference type="InterPro" id="IPR052565">
    <property type="entry name" value="Glutaredoxin-like_YDR286C"/>
</dbReference>
<proteinExistence type="predicted"/>
<gene>
    <name evidence="2" type="ORF">C6P46_002928</name>
</gene>
<feature type="region of interest" description="Disordered" evidence="1">
    <location>
        <begin position="215"/>
        <end position="238"/>
    </location>
</feature>
<accession>A0A9P6W5K6</accession>
<dbReference type="Proteomes" id="UP000777482">
    <property type="component" value="Unassembled WGS sequence"/>
</dbReference>
<dbReference type="AlphaFoldDB" id="A0A9P6W5K6"/>
<comment type="caution">
    <text evidence="2">The sequence shown here is derived from an EMBL/GenBank/DDBJ whole genome shotgun (WGS) entry which is preliminary data.</text>
</comment>
<organism evidence="2 3">
    <name type="scientific">Rhodotorula mucilaginosa</name>
    <name type="common">Yeast</name>
    <name type="synonym">Rhodotorula rubra</name>
    <dbReference type="NCBI Taxonomy" id="5537"/>
    <lineage>
        <taxon>Eukaryota</taxon>
        <taxon>Fungi</taxon>
        <taxon>Dikarya</taxon>
        <taxon>Basidiomycota</taxon>
        <taxon>Pucciniomycotina</taxon>
        <taxon>Microbotryomycetes</taxon>
        <taxon>Sporidiobolales</taxon>
        <taxon>Sporidiobolaceae</taxon>
        <taxon>Rhodotorula</taxon>
    </lineage>
</organism>
<sequence>MALRPRRLPTLTLFTSGPLCSLCDVAKADLAAVQKQHPFHLKLYDIRRKQGDDLQEYERTAWRRLYQVRLFSLQRICMERLTLTDVASEQYDVPVLHYGASGEDSLDSLAGRKGQKGGRVMKHRIDKDKLAELVKEWTRQLNSNNSDEGEGDQQPVTRGRLYHALRGHPTRLCGTADSFNASNGDSRIRPGGPAVSIRQRERTLVAVARFPVAHNSEDSRKSDTGRTGKVELRANIMQ</sequence>
<dbReference type="PANTHER" id="PTHR33558:SF1">
    <property type="entry name" value="GLUTAREDOXIN-LIKE PROTEIN C5ORF63 HOMOLOG"/>
    <property type="match status" value="1"/>
</dbReference>
<evidence type="ECO:0000313" key="2">
    <source>
        <dbReference type="EMBL" id="KAG0663085.1"/>
    </source>
</evidence>
<dbReference type="OrthoDB" id="429967at2759"/>
<dbReference type="Pfam" id="PF05768">
    <property type="entry name" value="Glrx-like"/>
    <property type="match status" value="1"/>
</dbReference>
<dbReference type="PANTHER" id="PTHR33558">
    <property type="entry name" value="GLUTAREDOXIN-LIKE PROTEIN C5ORF63 HOMOLOG"/>
    <property type="match status" value="1"/>
</dbReference>
<keyword evidence="3" id="KW-1185">Reference proteome</keyword>
<evidence type="ECO:0000313" key="3">
    <source>
        <dbReference type="Proteomes" id="UP000777482"/>
    </source>
</evidence>
<name>A0A9P6W5K6_RHOMI</name>
<protein>
    <recommendedName>
        <fullName evidence="4">Glutaredoxin-like protein</fullName>
    </recommendedName>
</protein>
<evidence type="ECO:0008006" key="4">
    <source>
        <dbReference type="Google" id="ProtNLM"/>
    </source>
</evidence>
<dbReference type="InterPro" id="IPR008554">
    <property type="entry name" value="Glutaredoxin-like"/>
</dbReference>
<dbReference type="EMBL" id="PUHQ01000022">
    <property type="protein sequence ID" value="KAG0663085.1"/>
    <property type="molecule type" value="Genomic_DNA"/>
</dbReference>
<evidence type="ECO:0000256" key="1">
    <source>
        <dbReference type="SAM" id="MobiDB-lite"/>
    </source>
</evidence>
<reference evidence="2 3" key="1">
    <citation type="submission" date="2020-11" db="EMBL/GenBank/DDBJ databases">
        <title>Kefir isolates.</title>
        <authorList>
            <person name="Marcisauskas S."/>
            <person name="Kim Y."/>
            <person name="Blasche S."/>
        </authorList>
    </citation>
    <scope>NUCLEOTIDE SEQUENCE [LARGE SCALE GENOMIC DNA]</scope>
    <source>
        <strain evidence="2 3">KR</strain>
    </source>
</reference>